<sequence length="256" mass="28932">MNAPHSKFEPRIVGGEAVNIEAYPFAVQFLNMGRLCGGVIINSWSIVTAGHCLAFSTDMKQMIIQAGAKYTYDFNADRYRVRAFVIHEDYNKEQAFSCDIALVFVDTPIKLGPRAKKGILVNHKEWMNDKEENFIVTGWGYTKHKGEVSKVGLKMARLHYINPSECSKLLDGHNITADTFCLYGYGERDTCQGDSGGGVLWNNMLVGLTSYGEGCAVKGKPSIYANIWHLRSWIIKRVNDFVEQFCDSRYRFKETV</sequence>
<evidence type="ECO:0000259" key="11">
    <source>
        <dbReference type="PROSITE" id="PS50240"/>
    </source>
</evidence>
<dbReference type="Pfam" id="PF00089">
    <property type="entry name" value="Trypsin"/>
    <property type="match status" value="1"/>
</dbReference>
<evidence type="ECO:0000256" key="8">
    <source>
        <dbReference type="ARBA" id="ARBA00023240"/>
    </source>
</evidence>
<comment type="caution">
    <text evidence="12">The sequence shown here is derived from an EMBL/GenBank/DDBJ whole genome shotgun (WGS) entry which is preliminary data.</text>
</comment>
<evidence type="ECO:0000313" key="13">
    <source>
        <dbReference type="Proteomes" id="UP000494256"/>
    </source>
</evidence>
<comment type="subcellular location">
    <subcellularLocation>
        <location evidence="1">Secreted</location>
        <location evidence="1">Extracellular space</location>
    </subcellularLocation>
</comment>
<evidence type="ECO:0000256" key="4">
    <source>
        <dbReference type="ARBA" id="ARBA00022670"/>
    </source>
</evidence>
<dbReference type="PANTHER" id="PTHR24276">
    <property type="entry name" value="POLYSERASE-RELATED"/>
    <property type="match status" value="1"/>
</dbReference>
<keyword evidence="3" id="KW-0800">Toxin</keyword>
<dbReference type="Proteomes" id="UP000494256">
    <property type="component" value="Unassembled WGS sequence"/>
</dbReference>
<dbReference type="PANTHER" id="PTHR24276:SF91">
    <property type="entry name" value="AT26814P-RELATED"/>
    <property type="match status" value="1"/>
</dbReference>
<dbReference type="PRINTS" id="PR00722">
    <property type="entry name" value="CHYMOTRYPSIN"/>
</dbReference>
<evidence type="ECO:0000256" key="10">
    <source>
        <dbReference type="ARBA" id="ARBA00084094"/>
    </source>
</evidence>
<protein>
    <recommendedName>
        <fullName evidence="11">Peptidase S1 domain-containing protein</fullName>
    </recommendedName>
</protein>
<organism evidence="12 13">
    <name type="scientific">Arctia plantaginis</name>
    <name type="common">Wood tiger moth</name>
    <name type="synonym">Phalaena plantaginis</name>
    <dbReference type="NCBI Taxonomy" id="874455"/>
    <lineage>
        <taxon>Eukaryota</taxon>
        <taxon>Metazoa</taxon>
        <taxon>Ecdysozoa</taxon>
        <taxon>Arthropoda</taxon>
        <taxon>Hexapoda</taxon>
        <taxon>Insecta</taxon>
        <taxon>Pterygota</taxon>
        <taxon>Neoptera</taxon>
        <taxon>Endopterygota</taxon>
        <taxon>Lepidoptera</taxon>
        <taxon>Glossata</taxon>
        <taxon>Ditrysia</taxon>
        <taxon>Noctuoidea</taxon>
        <taxon>Erebidae</taxon>
        <taxon>Arctiinae</taxon>
        <taxon>Arctia</taxon>
    </lineage>
</organism>
<keyword evidence="8" id="KW-1199">Hemostasis impairing toxin</keyword>
<evidence type="ECO:0000256" key="6">
    <source>
        <dbReference type="ARBA" id="ARBA00022825"/>
    </source>
</evidence>
<keyword evidence="7" id="KW-1015">Disulfide bond</keyword>
<dbReference type="PROSITE" id="PS00134">
    <property type="entry name" value="TRYPSIN_HIS"/>
    <property type="match status" value="1"/>
</dbReference>
<reference evidence="12 13" key="1">
    <citation type="submission" date="2020-04" db="EMBL/GenBank/DDBJ databases">
        <authorList>
            <person name="Wallbank WR R."/>
            <person name="Pardo Diaz C."/>
            <person name="Kozak K."/>
            <person name="Martin S."/>
            <person name="Jiggins C."/>
            <person name="Moest M."/>
            <person name="Warren A I."/>
            <person name="Byers J.R.P. K."/>
            <person name="Montejo-Kovacevich G."/>
            <person name="Yen C E."/>
        </authorList>
    </citation>
    <scope>NUCLEOTIDE SEQUENCE [LARGE SCALE GENOMIC DNA]</scope>
</reference>
<dbReference type="InterPro" id="IPR009003">
    <property type="entry name" value="Peptidase_S1_PA"/>
</dbReference>
<comment type="similarity">
    <text evidence="2">Belongs to the peptidase S1 family.</text>
</comment>
<dbReference type="OrthoDB" id="3945418at2759"/>
<dbReference type="SUPFAM" id="SSF50494">
    <property type="entry name" value="Trypsin-like serine proteases"/>
    <property type="match status" value="1"/>
</dbReference>
<dbReference type="FunFam" id="2.40.10.10:FF:000068">
    <property type="entry name" value="transmembrane protease serine 2"/>
    <property type="match status" value="1"/>
</dbReference>
<evidence type="ECO:0000256" key="9">
    <source>
        <dbReference type="ARBA" id="ARBA00055534"/>
    </source>
</evidence>
<dbReference type="InterPro" id="IPR018114">
    <property type="entry name" value="TRYPSIN_HIS"/>
</dbReference>
<dbReference type="InterPro" id="IPR050430">
    <property type="entry name" value="Peptidase_S1"/>
</dbReference>
<gene>
    <name evidence="12" type="ORF">APLA_LOCUS4695</name>
</gene>
<proteinExistence type="inferred from homology"/>
<dbReference type="GO" id="GO:0006508">
    <property type="term" value="P:proteolysis"/>
    <property type="evidence" value="ECO:0007669"/>
    <property type="project" value="UniProtKB-KW"/>
</dbReference>
<keyword evidence="4" id="KW-0645">Protease</keyword>
<dbReference type="CDD" id="cd00190">
    <property type="entry name" value="Tryp_SPc"/>
    <property type="match status" value="1"/>
</dbReference>
<dbReference type="GO" id="GO:0090729">
    <property type="term" value="F:toxin activity"/>
    <property type="evidence" value="ECO:0007669"/>
    <property type="project" value="UniProtKB-KW"/>
</dbReference>
<evidence type="ECO:0000256" key="2">
    <source>
        <dbReference type="ARBA" id="ARBA00007664"/>
    </source>
</evidence>
<dbReference type="InterPro" id="IPR001314">
    <property type="entry name" value="Peptidase_S1A"/>
</dbReference>
<keyword evidence="5" id="KW-0378">Hydrolase</keyword>
<dbReference type="EMBL" id="CADEBD010000288">
    <property type="protein sequence ID" value="CAB3230680.1"/>
    <property type="molecule type" value="Genomic_DNA"/>
</dbReference>
<name>A0A8S0ZE88_ARCPL</name>
<dbReference type="Gene3D" id="2.40.10.10">
    <property type="entry name" value="Trypsin-like serine proteases"/>
    <property type="match status" value="1"/>
</dbReference>
<dbReference type="InterPro" id="IPR043504">
    <property type="entry name" value="Peptidase_S1_PA_chymotrypsin"/>
</dbReference>
<keyword evidence="6" id="KW-0720">Serine protease</keyword>
<evidence type="ECO:0000256" key="5">
    <source>
        <dbReference type="ARBA" id="ARBA00022801"/>
    </source>
</evidence>
<dbReference type="InterPro" id="IPR001254">
    <property type="entry name" value="Trypsin_dom"/>
</dbReference>
<evidence type="ECO:0000256" key="7">
    <source>
        <dbReference type="ARBA" id="ARBA00023157"/>
    </source>
</evidence>
<dbReference type="PROSITE" id="PS50240">
    <property type="entry name" value="TRYPSIN_DOM"/>
    <property type="match status" value="1"/>
</dbReference>
<evidence type="ECO:0000313" key="12">
    <source>
        <dbReference type="EMBL" id="CAB3230680.1"/>
    </source>
</evidence>
<dbReference type="GO" id="GO:0005576">
    <property type="term" value="C:extracellular region"/>
    <property type="evidence" value="ECO:0007669"/>
    <property type="project" value="UniProtKB-SubCell"/>
</dbReference>
<accession>A0A8S0ZE88</accession>
<dbReference type="AlphaFoldDB" id="A0A8S0ZE88"/>
<dbReference type="GO" id="GO:0004252">
    <property type="term" value="F:serine-type endopeptidase activity"/>
    <property type="evidence" value="ECO:0007669"/>
    <property type="project" value="InterPro"/>
</dbReference>
<feature type="domain" description="Peptidase S1" evidence="11">
    <location>
        <begin position="12"/>
        <end position="239"/>
    </location>
</feature>
<evidence type="ECO:0000256" key="3">
    <source>
        <dbReference type="ARBA" id="ARBA00022656"/>
    </source>
</evidence>
<comment type="function">
    <text evidence="9">Fibrinolytic activity; shows preferential cleavage of Arg-Gly bonds in all three fibrinogen chains. Contact with the caterpillars causes severe bleeding, due the anticoagulant effect of the protein.</text>
</comment>
<dbReference type="SMART" id="SM00020">
    <property type="entry name" value="Tryp_SPc"/>
    <property type="match status" value="1"/>
</dbReference>
<keyword evidence="10" id="KW-1205">Fibrinolytic toxin</keyword>
<evidence type="ECO:0000256" key="1">
    <source>
        <dbReference type="ARBA" id="ARBA00004239"/>
    </source>
</evidence>